<sequence length="169" mass="19978">MVNDIKIDNFLKKITSKLKIKKISKDHIMGLFVYKLLLNKGETLKVDFNEYAFKPVEVSKLKFGKLSVDSFYDIAINKVYSITGRFQNRDFIDLYFILKKDEFSLEQLLNRVEDKFNTKIDEFYFSSQLLRAVDLPKAYPKMLVPFNFTDMVEFFKKEAKRLGKKAIKI</sequence>
<evidence type="ECO:0000313" key="2">
    <source>
        <dbReference type="Proteomes" id="UP000176253"/>
    </source>
</evidence>
<dbReference type="STRING" id="1798383.A3D78_00040"/>
<organism evidence="1 2">
    <name type="scientific">Candidatus Gottesmanbacteria bacterium RIFCSPHIGHO2_02_FULL_39_14</name>
    <dbReference type="NCBI Taxonomy" id="1798383"/>
    <lineage>
        <taxon>Bacteria</taxon>
        <taxon>Candidatus Gottesmaniibacteriota</taxon>
    </lineage>
</organism>
<protein>
    <submittedName>
        <fullName evidence="1">Uncharacterized protein</fullName>
    </submittedName>
</protein>
<dbReference type="EMBL" id="MFJM01000013">
    <property type="protein sequence ID" value="OGG18893.1"/>
    <property type="molecule type" value="Genomic_DNA"/>
</dbReference>
<proteinExistence type="predicted"/>
<dbReference type="Proteomes" id="UP000176253">
    <property type="component" value="Unassembled WGS sequence"/>
</dbReference>
<dbReference type="AlphaFoldDB" id="A0A1F6A2K0"/>
<comment type="caution">
    <text evidence="1">The sequence shown here is derived from an EMBL/GenBank/DDBJ whole genome shotgun (WGS) entry which is preliminary data.</text>
</comment>
<name>A0A1F6A2K0_9BACT</name>
<evidence type="ECO:0000313" key="1">
    <source>
        <dbReference type="EMBL" id="OGG18893.1"/>
    </source>
</evidence>
<accession>A0A1F6A2K0</accession>
<reference evidence="1 2" key="1">
    <citation type="journal article" date="2016" name="Nat. Commun.">
        <title>Thousands of microbial genomes shed light on interconnected biogeochemical processes in an aquifer system.</title>
        <authorList>
            <person name="Anantharaman K."/>
            <person name="Brown C.T."/>
            <person name="Hug L.A."/>
            <person name="Sharon I."/>
            <person name="Castelle C.J."/>
            <person name="Probst A.J."/>
            <person name="Thomas B.C."/>
            <person name="Singh A."/>
            <person name="Wilkins M.J."/>
            <person name="Karaoz U."/>
            <person name="Brodie E.L."/>
            <person name="Williams K.H."/>
            <person name="Hubbard S.S."/>
            <person name="Banfield J.F."/>
        </authorList>
    </citation>
    <scope>NUCLEOTIDE SEQUENCE [LARGE SCALE GENOMIC DNA]</scope>
</reference>
<gene>
    <name evidence="1" type="ORF">A3D78_00040</name>
</gene>